<dbReference type="PANTHER" id="PTHR18898">
    <property type="entry name" value="NUCLEOPROTEIN TPR-RELATED"/>
    <property type="match status" value="1"/>
</dbReference>
<dbReference type="GO" id="GO:1901673">
    <property type="term" value="P:regulation of mitotic spindle assembly"/>
    <property type="evidence" value="ECO:0007669"/>
    <property type="project" value="TreeGrafter"/>
</dbReference>
<dbReference type="Gene3D" id="1.10.287.2610">
    <property type="match status" value="1"/>
</dbReference>
<dbReference type="AlphaFoldDB" id="A0A1V9XMA8"/>
<keyword evidence="4" id="KW-1185">Reference proteome</keyword>
<proteinExistence type="predicted"/>
<accession>A0A1V9XMA8</accession>
<dbReference type="GO" id="GO:0017056">
    <property type="term" value="F:structural constituent of nuclear pore"/>
    <property type="evidence" value="ECO:0007669"/>
    <property type="project" value="TreeGrafter"/>
</dbReference>
<evidence type="ECO:0000313" key="4">
    <source>
        <dbReference type="Proteomes" id="UP000192247"/>
    </source>
</evidence>
<feature type="compositionally biased region" description="Basic and acidic residues" evidence="2">
    <location>
        <begin position="449"/>
        <end position="460"/>
    </location>
</feature>
<protein>
    <submittedName>
        <fullName evidence="3">Uncharacterized protein</fullName>
    </submittedName>
</protein>
<reference evidence="3 4" key="1">
    <citation type="journal article" date="2017" name="Gigascience">
        <title>Draft genome of the honey bee ectoparasitic mite, Tropilaelaps mercedesae, is shaped by the parasitic life history.</title>
        <authorList>
            <person name="Dong X."/>
            <person name="Armstrong S.D."/>
            <person name="Xia D."/>
            <person name="Makepeace B.L."/>
            <person name="Darby A.C."/>
            <person name="Kadowaki T."/>
        </authorList>
    </citation>
    <scope>NUCLEOTIDE SEQUENCE [LARGE SCALE GENOMIC DNA]</scope>
    <source>
        <strain evidence="3">Wuxi-XJTLU</strain>
    </source>
</reference>
<feature type="region of interest" description="Disordered" evidence="2">
    <location>
        <begin position="435"/>
        <end position="460"/>
    </location>
</feature>
<feature type="non-terminal residue" evidence="3">
    <location>
        <position position="460"/>
    </location>
</feature>
<keyword evidence="1" id="KW-0175">Coiled coil</keyword>
<organism evidence="3 4">
    <name type="scientific">Tropilaelaps mercedesae</name>
    <dbReference type="NCBI Taxonomy" id="418985"/>
    <lineage>
        <taxon>Eukaryota</taxon>
        <taxon>Metazoa</taxon>
        <taxon>Ecdysozoa</taxon>
        <taxon>Arthropoda</taxon>
        <taxon>Chelicerata</taxon>
        <taxon>Arachnida</taxon>
        <taxon>Acari</taxon>
        <taxon>Parasitiformes</taxon>
        <taxon>Mesostigmata</taxon>
        <taxon>Gamasina</taxon>
        <taxon>Dermanyssoidea</taxon>
        <taxon>Laelapidae</taxon>
        <taxon>Tropilaelaps</taxon>
    </lineage>
</organism>
<evidence type="ECO:0000256" key="2">
    <source>
        <dbReference type="SAM" id="MobiDB-lite"/>
    </source>
</evidence>
<sequence>MEEILGNEVWGQVPLGVRSQLEETWKQHVLEQEAIQIRLKFQSEAELNEAIAARVASDEHLHTVQMQLSESEKELSSIRQQLQGLQMQTVKVESEHALSLEELKSLRTLREKLEKQVKDLEEELQKVNKDAEESRSKLKEAVIRAQECESINASFKHKNANLEQALQVLEKRVNILSKDLDTANSTASTARANASRHIATLQSEKGDLSGRLDAATSELDRMKAELATLRSNLQTIIAEKECVESSSANMETQWEAELTAEKKLTEAYKIGEETYKAKIKQLLDTASDIQKENSELARQNEEAQMKLAGLLSDLKQKESEIESLKTQLAETRELVSTRAGASEFASGTSEEDIRHPLVALQGKNSVDSRVAELQKDNQMLNHTVQQLTKEMEAVTENIVHHDTVYKRMVGDRDKLGRQLSVLNAERDRLIEERDTAVRESTKLRFSAQRLEKHNEDLSRQ</sequence>
<gene>
    <name evidence="3" type="ORF">BIW11_00957</name>
</gene>
<feature type="coiled-coil region" evidence="1">
    <location>
        <begin position="272"/>
        <end position="334"/>
    </location>
</feature>
<dbReference type="SUPFAM" id="SSF57997">
    <property type="entry name" value="Tropomyosin"/>
    <property type="match status" value="1"/>
</dbReference>
<dbReference type="PANTHER" id="PTHR18898:SF2">
    <property type="entry name" value="NUCLEOPROTEIN TPR"/>
    <property type="match status" value="1"/>
</dbReference>
<name>A0A1V9XMA8_9ACAR</name>
<comment type="caution">
    <text evidence="3">The sequence shown here is derived from an EMBL/GenBank/DDBJ whole genome shotgun (WGS) entry which is preliminary data.</text>
</comment>
<dbReference type="STRING" id="418985.A0A1V9XMA8"/>
<dbReference type="GO" id="GO:0006406">
    <property type="term" value="P:mRNA export from nucleus"/>
    <property type="evidence" value="ECO:0007669"/>
    <property type="project" value="TreeGrafter"/>
</dbReference>
<evidence type="ECO:0000256" key="1">
    <source>
        <dbReference type="SAM" id="Coils"/>
    </source>
</evidence>
<dbReference type="GO" id="GO:0005643">
    <property type="term" value="C:nuclear pore"/>
    <property type="evidence" value="ECO:0007669"/>
    <property type="project" value="TreeGrafter"/>
</dbReference>
<evidence type="ECO:0000313" key="3">
    <source>
        <dbReference type="EMBL" id="OQR74488.1"/>
    </source>
</evidence>
<dbReference type="InParanoid" id="A0A1V9XMA8"/>
<dbReference type="Proteomes" id="UP000192247">
    <property type="component" value="Unassembled WGS sequence"/>
</dbReference>
<dbReference type="EMBL" id="MNPL01007902">
    <property type="protein sequence ID" value="OQR74488.1"/>
    <property type="molecule type" value="Genomic_DNA"/>
</dbReference>
<feature type="coiled-coil region" evidence="1">
    <location>
        <begin position="61"/>
        <end position="239"/>
    </location>
</feature>